<proteinExistence type="predicted"/>
<evidence type="ECO:0000313" key="2">
    <source>
        <dbReference type="EMBL" id="ADG94331.1"/>
    </source>
</evidence>
<keyword evidence="1" id="KW-0175">Coiled coil</keyword>
<accession>D5V6R1</accession>
<gene>
    <name evidence="2" type="ordered locus">Arnit_2683</name>
</gene>
<name>D5V6R1_ARCNC</name>
<dbReference type="EMBL" id="CP001999">
    <property type="protein sequence ID" value="ADG94331.1"/>
    <property type="molecule type" value="Genomic_DNA"/>
</dbReference>
<evidence type="ECO:0000313" key="3">
    <source>
        <dbReference type="Proteomes" id="UP000000939"/>
    </source>
</evidence>
<dbReference type="RefSeq" id="WP_013136476.1">
    <property type="nucleotide sequence ID" value="NC_014166.1"/>
</dbReference>
<protein>
    <submittedName>
        <fullName evidence="2">Uncharacterized protein</fullName>
    </submittedName>
</protein>
<dbReference type="HOGENOM" id="CLU_3264942_0_0_7"/>
<dbReference type="STRING" id="572480.Arnit_2683"/>
<evidence type="ECO:0000256" key="1">
    <source>
        <dbReference type="SAM" id="Coils"/>
    </source>
</evidence>
<sequence>MNNKEVNIEKLLAKIQILKEEVGLTNKKIVKNKELKKAIGY</sequence>
<feature type="coiled-coil region" evidence="1">
    <location>
        <begin position="1"/>
        <end position="28"/>
    </location>
</feature>
<organism evidence="2 3">
    <name type="scientific">Arcobacter nitrofigilis (strain ATCC 33309 / DSM 7299 / CCUG 15893 / LMG 7604 / NCTC 12251 / CI)</name>
    <name type="common">Campylobacter nitrofigilis</name>
    <dbReference type="NCBI Taxonomy" id="572480"/>
    <lineage>
        <taxon>Bacteria</taxon>
        <taxon>Pseudomonadati</taxon>
        <taxon>Campylobacterota</taxon>
        <taxon>Epsilonproteobacteria</taxon>
        <taxon>Campylobacterales</taxon>
        <taxon>Arcobacteraceae</taxon>
        <taxon>Arcobacter</taxon>
    </lineage>
</organism>
<dbReference type="Proteomes" id="UP000000939">
    <property type="component" value="Chromosome"/>
</dbReference>
<dbReference type="AlphaFoldDB" id="D5V6R1"/>
<reference evidence="2 3" key="1">
    <citation type="journal article" date="2010" name="Stand. Genomic Sci.">
        <title>Complete genome sequence of Arcobacter nitrofigilis type strain (CI).</title>
        <authorList>
            <person name="Pati A."/>
            <person name="Gronow S."/>
            <person name="Lapidus A."/>
            <person name="Copeland A."/>
            <person name="Glavina Del Rio T."/>
            <person name="Nolan M."/>
            <person name="Lucas S."/>
            <person name="Tice H."/>
            <person name="Cheng J.F."/>
            <person name="Han C."/>
            <person name="Chertkov O."/>
            <person name="Bruce D."/>
            <person name="Tapia R."/>
            <person name="Goodwin L."/>
            <person name="Pitluck S."/>
            <person name="Liolios K."/>
            <person name="Ivanova N."/>
            <person name="Mavromatis K."/>
            <person name="Chen A."/>
            <person name="Palaniappan K."/>
            <person name="Land M."/>
            <person name="Hauser L."/>
            <person name="Chang Y.J."/>
            <person name="Jeffries C.D."/>
            <person name="Detter J.C."/>
            <person name="Rohde M."/>
            <person name="Goker M."/>
            <person name="Bristow J."/>
            <person name="Eisen J.A."/>
            <person name="Markowitz V."/>
            <person name="Hugenholtz P."/>
            <person name="Klenk H.P."/>
            <person name="Kyrpides N.C."/>
        </authorList>
    </citation>
    <scope>NUCLEOTIDE SEQUENCE [LARGE SCALE GENOMIC DNA]</scope>
    <source>
        <strain evidence="3">ATCC 33309 / DSM 7299 / CCUG 15893 / LMG 7604 / NCTC 12251 / CI</strain>
    </source>
</reference>
<keyword evidence="3" id="KW-1185">Reference proteome</keyword>
<dbReference type="KEGG" id="ant:Arnit_2683"/>